<gene>
    <name evidence="2" type="primary">aspR</name>
</gene>
<protein>
    <submittedName>
        <fullName evidence="2">Aspartate racemase</fullName>
    </submittedName>
</protein>
<accession>A0A068NXI7</accession>
<evidence type="ECO:0000256" key="1">
    <source>
        <dbReference type="SAM" id="Phobius"/>
    </source>
</evidence>
<reference evidence="2" key="1">
    <citation type="journal article" date="2014" name="Antimicrob. Agents Chemother.">
        <title>Emergence of Multidrug-Resistant Campylobacter Species Isolates with a Horizontally Acquired rRNA Methylase.</title>
        <authorList>
            <person name="Wang Y."/>
            <person name="Zhang M."/>
            <person name="Deng F."/>
            <person name="Shen Z."/>
            <person name="Wu C."/>
            <person name="Zhang J."/>
            <person name="Zhang Q."/>
            <person name="Shen J."/>
        </authorList>
    </citation>
    <scope>NUCLEOTIDE SEQUENCE</scope>
    <source>
        <strain evidence="2">SH-CCD11C073</strain>
    </source>
</reference>
<dbReference type="EMBL" id="KC876751">
    <property type="protein sequence ID" value="AIF29628.1"/>
    <property type="molecule type" value="Genomic_DNA"/>
</dbReference>
<dbReference type="Gene3D" id="3.40.50.1860">
    <property type="match status" value="1"/>
</dbReference>
<proteinExistence type="predicted"/>
<keyword evidence="1" id="KW-0812">Transmembrane</keyword>
<sequence length="103" mass="11688">MIHQSVQKKILWGIRRFVFVLTCTILSLLGKLIYPNLENGIVIPSDKEKMIALANKYIEKENVDALILACTELPLAIKPEDVNVPIVNTTQVHINAIYQYAIR</sequence>
<organism evidence="2">
    <name type="scientific">Campylobacter coli</name>
    <dbReference type="NCBI Taxonomy" id="195"/>
    <lineage>
        <taxon>Bacteria</taxon>
        <taxon>Pseudomonadati</taxon>
        <taxon>Campylobacterota</taxon>
        <taxon>Epsilonproteobacteria</taxon>
        <taxon>Campylobacterales</taxon>
        <taxon>Campylobacteraceae</taxon>
        <taxon>Campylobacter</taxon>
    </lineage>
</organism>
<name>A0A068NXI7_CAMCO</name>
<feature type="transmembrane region" description="Helical" evidence="1">
    <location>
        <begin position="12"/>
        <end position="34"/>
    </location>
</feature>
<dbReference type="InterPro" id="IPR001920">
    <property type="entry name" value="Asp/Glu_race"/>
</dbReference>
<dbReference type="GO" id="GO:0047661">
    <property type="term" value="F:amino-acid racemase activity"/>
    <property type="evidence" value="ECO:0007669"/>
    <property type="project" value="InterPro"/>
</dbReference>
<dbReference type="AlphaFoldDB" id="A0A068NXI7"/>
<dbReference type="InterPro" id="IPR015942">
    <property type="entry name" value="Asp/Glu/hydantoin_racemase"/>
</dbReference>
<keyword evidence="1" id="KW-1133">Transmembrane helix</keyword>
<evidence type="ECO:0000313" key="2">
    <source>
        <dbReference type="EMBL" id="AIF29628.1"/>
    </source>
</evidence>
<dbReference type="Pfam" id="PF01177">
    <property type="entry name" value="Asp_Glu_race"/>
    <property type="match status" value="1"/>
</dbReference>
<keyword evidence="1" id="KW-0472">Membrane</keyword>
<dbReference type="SUPFAM" id="SSF53681">
    <property type="entry name" value="Aspartate/glutamate racemase"/>
    <property type="match status" value="1"/>
</dbReference>